<keyword evidence="3" id="KW-1185">Reference proteome</keyword>
<dbReference type="EMBL" id="BEXD01003936">
    <property type="protein sequence ID" value="GBC04265.1"/>
    <property type="molecule type" value="Genomic_DNA"/>
</dbReference>
<feature type="compositionally biased region" description="Low complexity" evidence="1">
    <location>
        <begin position="129"/>
        <end position="178"/>
    </location>
</feature>
<accession>A0A2Z6S0K3</accession>
<name>A0A2Z6S0K3_9GLOM</name>
<reference evidence="2 3" key="1">
    <citation type="submission" date="2017-11" db="EMBL/GenBank/DDBJ databases">
        <title>The genome of Rhizophagus clarus HR1 reveals common genetic basis of auxotrophy among arbuscular mycorrhizal fungi.</title>
        <authorList>
            <person name="Kobayashi Y."/>
        </authorList>
    </citation>
    <scope>NUCLEOTIDE SEQUENCE [LARGE SCALE GENOMIC DNA]</scope>
    <source>
        <strain evidence="2 3">HR1</strain>
    </source>
</reference>
<organism evidence="2 3">
    <name type="scientific">Rhizophagus clarus</name>
    <dbReference type="NCBI Taxonomy" id="94130"/>
    <lineage>
        <taxon>Eukaryota</taxon>
        <taxon>Fungi</taxon>
        <taxon>Fungi incertae sedis</taxon>
        <taxon>Mucoromycota</taxon>
        <taxon>Glomeromycotina</taxon>
        <taxon>Glomeromycetes</taxon>
        <taxon>Glomerales</taxon>
        <taxon>Glomeraceae</taxon>
        <taxon>Rhizophagus</taxon>
    </lineage>
</organism>
<dbReference type="Gene3D" id="3.80.10.10">
    <property type="entry name" value="Ribonuclease Inhibitor"/>
    <property type="match status" value="1"/>
</dbReference>
<feature type="region of interest" description="Disordered" evidence="1">
    <location>
        <begin position="127"/>
        <end position="178"/>
    </location>
</feature>
<dbReference type="Proteomes" id="UP000247702">
    <property type="component" value="Unassembled WGS sequence"/>
</dbReference>
<gene>
    <name evidence="2" type="ORF">RclHR1_05590020</name>
</gene>
<evidence type="ECO:0000256" key="1">
    <source>
        <dbReference type="SAM" id="MobiDB-lite"/>
    </source>
</evidence>
<evidence type="ECO:0000313" key="3">
    <source>
        <dbReference type="Proteomes" id="UP000247702"/>
    </source>
</evidence>
<dbReference type="InterPro" id="IPR036047">
    <property type="entry name" value="F-box-like_dom_sf"/>
</dbReference>
<sequence length="515" mass="59324">MIPNEQEDIRYIKKLDDYNFEYISLKRTVKRLEKYVKFLESELDILDECVDRETVIDLIHEIVLSLISKRGLKRNRNFSYTIETDTSEESDSGEIVEESHGDQLVGGVQKNKAFRVKHLTALTNIPFKSTSPETSSSESNSSEFSSSSEISSSESSLSSGSSSESSSSSETSLSESGLSDSDIDEIVKMIKHQRIQKQIRKRQRGVLEEEFNLLEQLPPELLPFILKYLPECDLENSRNINDIWKREANLEWTKRKEFLFGRIVQGNYTVKEFYSKLKECNLSNDYPEWLLKNLFIGGLSPENKTKVLIDGLVEFGQRRFINPSIPPYLFWREHEAQSIGNVLKLIAESYPNLKYLNISTLCSSGFGNNKGLCAIANSYYKIECLNISRCTEFSEISICSVIRFCPRLHKEAVDQLVSLNLNIHVDNFVKIITSPDLIGMVRNHLTQNNVASKQILAQSLQRILDLNMRNNQNLVQALEPIFWHPIRRSPRNYFDRILADQAEWWYSTDLTNPEQ</sequence>
<evidence type="ECO:0008006" key="4">
    <source>
        <dbReference type="Google" id="ProtNLM"/>
    </source>
</evidence>
<dbReference type="SUPFAM" id="SSF81383">
    <property type="entry name" value="F-box domain"/>
    <property type="match status" value="1"/>
</dbReference>
<protein>
    <recommendedName>
        <fullName evidence="4">F-box domain-containing protein</fullName>
    </recommendedName>
</protein>
<dbReference type="InterPro" id="IPR032675">
    <property type="entry name" value="LRR_dom_sf"/>
</dbReference>
<evidence type="ECO:0000313" key="2">
    <source>
        <dbReference type="EMBL" id="GBC04265.1"/>
    </source>
</evidence>
<dbReference type="AlphaFoldDB" id="A0A2Z6S0K3"/>
<proteinExistence type="predicted"/>
<comment type="caution">
    <text evidence="2">The sequence shown here is derived from an EMBL/GenBank/DDBJ whole genome shotgun (WGS) entry which is preliminary data.</text>
</comment>